<protein>
    <submittedName>
        <fullName evidence="2">Uncharacterized protein</fullName>
    </submittedName>
</protein>
<dbReference type="EMBL" id="SJPM01000004">
    <property type="protein sequence ID" value="TWT97144.1"/>
    <property type="molecule type" value="Genomic_DNA"/>
</dbReference>
<dbReference type="RefSeq" id="WP_146577794.1">
    <property type="nucleotide sequence ID" value="NZ_SJPM01000004.1"/>
</dbReference>
<comment type="caution">
    <text evidence="2">The sequence shown here is derived from an EMBL/GenBank/DDBJ whole genome shotgun (WGS) entry which is preliminary data.</text>
</comment>
<accession>A0A5C6AAU1</accession>
<name>A0A5C6AAU1_9BACT</name>
<dbReference type="OrthoDB" id="285558at2"/>
<dbReference type="AlphaFoldDB" id="A0A5C6AAU1"/>
<organism evidence="2 3">
    <name type="scientific">Neorhodopirellula pilleata</name>
    <dbReference type="NCBI Taxonomy" id="2714738"/>
    <lineage>
        <taxon>Bacteria</taxon>
        <taxon>Pseudomonadati</taxon>
        <taxon>Planctomycetota</taxon>
        <taxon>Planctomycetia</taxon>
        <taxon>Pirellulales</taxon>
        <taxon>Pirellulaceae</taxon>
        <taxon>Neorhodopirellula</taxon>
    </lineage>
</organism>
<reference evidence="2 3" key="1">
    <citation type="submission" date="2019-02" db="EMBL/GenBank/DDBJ databases">
        <title>Deep-cultivation of Planctomycetes and their phenomic and genomic characterization uncovers novel biology.</title>
        <authorList>
            <person name="Wiegand S."/>
            <person name="Jogler M."/>
            <person name="Boedeker C."/>
            <person name="Pinto D."/>
            <person name="Vollmers J."/>
            <person name="Rivas-Marin E."/>
            <person name="Kohn T."/>
            <person name="Peeters S.H."/>
            <person name="Heuer A."/>
            <person name="Rast P."/>
            <person name="Oberbeckmann S."/>
            <person name="Bunk B."/>
            <person name="Jeske O."/>
            <person name="Meyerdierks A."/>
            <person name="Storesund J.E."/>
            <person name="Kallscheuer N."/>
            <person name="Luecker S."/>
            <person name="Lage O.M."/>
            <person name="Pohl T."/>
            <person name="Merkel B.J."/>
            <person name="Hornburger P."/>
            <person name="Mueller R.-W."/>
            <person name="Bruemmer F."/>
            <person name="Labrenz M."/>
            <person name="Spormann A.M."/>
            <person name="Op Den Camp H."/>
            <person name="Overmann J."/>
            <person name="Amann R."/>
            <person name="Jetten M.S.M."/>
            <person name="Mascher T."/>
            <person name="Medema M.H."/>
            <person name="Devos D.P."/>
            <person name="Kaster A.-K."/>
            <person name="Ovreas L."/>
            <person name="Rohde M."/>
            <person name="Galperin M.Y."/>
            <person name="Jogler C."/>
        </authorList>
    </citation>
    <scope>NUCLEOTIDE SEQUENCE [LARGE SCALE GENOMIC DNA]</scope>
    <source>
        <strain evidence="2 3">Pla100</strain>
    </source>
</reference>
<dbReference type="Proteomes" id="UP000316213">
    <property type="component" value="Unassembled WGS sequence"/>
</dbReference>
<keyword evidence="3" id="KW-1185">Reference proteome</keyword>
<proteinExistence type="predicted"/>
<evidence type="ECO:0000313" key="3">
    <source>
        <dbReference type="Proteomes" id="UP000316213"/>
    </source>
</evidence>
<sequence length="78" mass="8871">MDNGTLQNEIRRRVQASSGLSPEERILAGIRQSELAIRVVKDGLRDQYPDADEATIASLLLERIRLMKRIQNGRIAKR</sequence>
<gene>
    <name evidence="2" type="ORF">Pla100_22930</name>
</gene>
<evidence type="ECO:0000256" key="1">
    <source>
        <dbReference type="SAM" id="MobiDB-lite"/>
    </source>
</evidence>
<evidence type="ECO:0000313" key="2">
    <source>
        <dbReference type="EMBL" id="TWT97144.1"/>
    </source>
</evidence>
<feature type="region of interest" description="Disordered" evidence="1">
    <location>
        <begin position="1"/>
        <end position="20"/>
    </location>
</feature>